<gene>
    <name evidence="2" type="ORF">ACFMB1_03215</name>
</gene>
<keyword evidence="1" id="KW-0732">Signal</keyword>
<accession>A0ABW1KV50</accession>
<comment type="caution">
    <text evidence="2">The sequence shown here is derived from an EMBL/GenBank/DDBJ whole genome shotgun (WGS) entry which is preliminary data.</text>
</comment>
<evidence type="ECO:0000313" key="3">
    <source>
        <dbReference type="Proteomes" id="UP001596116"/>
    </source>
</evidence>
<evidence type="ECO:0000313" key="2">
    <source>
        <dbReference type="EMBL" id="MFC6034536.1"/>
    </source>
</evidence>
<evidence type="ECO:0000256" key="1">
    <source>
        <dbReference type="SAM" id="SignalP"/>
    </source>
</evidence>
<name>A0ABW1KV50_9PROT</name>
<dbReference type="EMBL" id="JBHPON010000001">
    <property type="protein sequence ID" value="MFC6034536.1"/>
    <property type="molecule type" value="Genomic_DNA"/>
</dbReference>
<protein>
    <submittedName>
        <fullName evidence="2">Uncharacterized protein</fullName>
    </submittedName>
</protein>
<dbReference type="Proteomes" id="UP001596116">
    <property type="component" value="Unassembled WGS sequence"/>
</dbReference>
<sequence length="421" mass="44657">MKLSRFLACLTVAGGVLGSIALAQGLTASSPGFHFFYKPGATMTDHNDALVACAIATRGMINGSDAMTGIAAATGGGLLGAIVGGVIDNNENRQGAAANMENCMALRGWSVVGLTEEQGKALEAWDDDPPRLREELKPFVEAPTALGILHRGTFANELAIGGFRVREAEDLEEVSLSRRAVEDMTDAAIEAAGELRPPKPPKGVKAPKPVKAVKEKDIATVSEDRGQILLSMVGGRTDLNMHSIIFQRLDDDGAEVIYDGEPVSVTLGGNLTPKIRKTRGGEIRRYDFLAEIPPGIWKMATINWGAFAADLCFGAPAFIIHDGETLFLGTMHLPEDGGYPLDQSDLSVAHEILEPLPALADRVKVAALTNGFTSDCFGSYAYAYEQPGAPFVDQAPDADTIAVETVDDVSSEADQMEAGLR</sequence>
<feature type="chain" id="PRO_5045576012" evidence="1">
    <location>
        <begin position="24"/>
        <end position="421"/>
    </location>
</feature>
<reference evidence="2 3" key="1">
    <citation type="submission" date="2024-09" db="EMBL/GenBank/DDBJ databases">
        <authorList>
            <person name="Zhang Z.-H."/>
        </authorList>
    </citation>
    <scope>NUCLEOTIDE SEQUENCE [LARGE SCALE GENOMIC DNA]</scope>
    <source>
        <strain evidence="2 3">HHTR114</strain>
    </source>
</reference>
<feature type="signal peptide" evidence="1">
    <location>
        <begin position="1"/>
        <end position="23"/>
    </location>
</feature>
<proteinExistence type="predicted"/>
<dbReference type="RefSeq" id="WP_379880137.1">
    <property type="nucleotide sequence ID" value="NZ_JBHPON010000001.1"/>
</dbReference>
<organism evidence="2 3">
    <name type="scientific">Hyphococcus aureus</name>
    <dbReference type="NCBI Taxonomy" id="2666033"/>
    <lineage>
        <taxon>Bacteria</taxon>
        <taxon>Pseudomonadati</taxon>
        <taxon>Pseudomonadota</taxon>
        <taxon>Alphaproteobacteria</taxon>
        <taxon>Parvularculales</taxon>
        <taxon>Parvularculaceae</taxon>
        <taxon>Hyphococcus</taxon>
    </lineage>
</organism>
<keyword evidence="3" id="KW-1185">Reference proteome</keyword>